<feature type="region of interest" description="Disordered" evidence="1">
    <location>
        <begin position="21"/>
        <end position="40"/>
    </location>
</feature>
<evidence type="ECO:0000313" key="2">
    <source>
        <dbReference type="EMBL" id="KAK7910111.1"/>
    </source>
</evidence>
<evidence type="ECO:0000313" key="3">
    <source>
        <dbReference type="Proteomes" id="UP001460270"/>
    </source>
</evidence>
<gene>
    <name evidence="2" type="ORF">WMY93_014795</name>
</gene>
<organism evidence="2 3">
    <name type="scientific">Mugilogobius chulae</name>
    <name type="common">yellowstripe goby</name>
    <dbReference type="NCBI Taxonomy" id="88201"/>
    <lineage>
        <taxon>Eukaryota</taxon>
        <taxon>Metazoa</taxon>
        <taxon>Chordata</taxon>
        <taxon>Craniata</taxon>
        <taxon>Vertebrata</taxon>
        <taxon>Euteleostomi</taxon>
        <taxon>Actinopterygii</taxon>
        <taxon>Neopterygii</taxon>
        <taxon>Teleostei</taxon>
        <taxon>Neoteleostei</taxon>
        <taxon>Acanthomorphata</taxon>
        <taxon>Gobiaria</taxon>
        <taxon>Gobiiformes</taxon>
        <taxon>Gobioidei</taxon>
        <taxon>Gobiidae</taxon>
        <taxon>Gobionellinae</taxon>
        <taxon>Mugilogobius</taxon>
    </lineage>
</organism>
<sequence length="299" mass="34007">MAKGKRKKKTFSGTTVTVSNDTTIQHCGTPEPVSPLTNRACTTGLDDTNEWPALEKLKTVLQVFRAKYLPAPEPVQADLDEPKQVQVLRVDHSRPPELVQIDVTEPIQVQVCPEDRLPAPELVQIDLREPKQVQVCPEDHLPEPELVQMDQSEPVEVDRPVVLKKQMRKTKRISDFSSPGEEPEFTFSFGEVDRSLFRLSPQTTEDDEADTTIATETLEPEQEENQKPENPETDETFTTIETQTPEPEREDENQKPENLEIVEALTAIETQTPEPEQKKIKYPKILKQLMKSCFQISDI</sequence>
<evidence type="ECO:0000256" key="1">
    <source>
        <dbReference type="SAM" id="MobiDB-lite"/>
    </source>
</evidence>
<reference evidence="3" key="1">
    <citation type="submission" date="2024-04" db="EMBL/GenBank/DDBJ databases">
        <title>Salinicola lusitanus LLJ914,a marine bacterium isolated from the Okinawa Trough.</title>
        <authorList>
            <person name="Li J."/>
        </authorList>
    </citation>
    <scope>NUCLEOTIDE SEQUENCE [LARGE SCALE GENOMIC DNA]</scope>
</reference>
<keyword evidence="3" id="KW-1185">Reference proteome</keyword>
<dbReference type="AlphaFoldDB" id="A0AAW0NVJ3"/>
<feature type="region of interest" description="Disordered" evidence="1">
    <location>
        <begin position="199"/>
        <end position="257"/>
    </location>
</feature>
<proteinExistence type="predicted"/>
<comment type="caution">
    <text evidence="2">The sequence shown here is derived from an EMBL/GenBank/DDBJ whole genome shotgun (WGS) entry which is preliminary data.</text>
</comment>
<dbReference type="Proteomes" id="UP001460270">
    <property type="component" value="Unassembled WGS sequence"/>
</dbReference>
<protein>
    <submittedName>
        <fullName evidence="2">Uncharacterized protein</fullName>
    </submittedName>
</protein>
<dbReference type="EMBL" id="JBBPFD010000010">
    <property type="protein sequence ID" value="KAK7910111.1"/>
    <property type="molecule type" value="Genomic_DNA"/>
</dbReference>
<feature type="compositionally biased region" description="Low complexity" evidence="1">
    <location>
        <begin position="236"/>
        <end position="245"/>
    </location>
</feature>
<accession>A0AAW0NVJ3</accession>
<name>A0AAW0NVJ3_9GOBI</name>